<dbReference type="InterPro" id="IPR005184">
    <property type="entry name" value="DUF306_Meta_HslJ"/>
</dbReference>
<dbReference type="Pfam" id="PF03724">
    <property type="entry name" value="META"/>
    <property type="match status" value="1"/>
</dbReference>
<dbReference type="PANTHER" id="PTHR35535:SF1">
    <property type="entry name" value="HEAT SHOCK PROTEIN HSLJ"/>
    <property type="match status" value="1"/>
</dbReference>
<feature type="signal peptide" evidence="2">
    <location>
        <begin position="1"/>
        <end position="22"/>
    </location>
</feature>
<feature type="chain" id="PRO_5001589090" description="DUF306 domain-containing protein" evidence="2">
    <location>
        <begin position="23"/>
        <end position="277"/>
    </location>
</feature>
<dbReference type="PANTHER" id="PTHR35535">
    <property type="entry name" value="HEAT SHOCK PROTEIN HSLJ"/>
    <property type="match status" value="1"/>
</dbReference>
<protein>
    <recommendedName>
        <fullName evidence="3">DUF306 domain-containing protein</fullName>
    </recommendedName>
</protein>
<sequence length="277" mass="28799">MSVKHSLCAVALLTGALTAAFAGNWCAVAAEAPAPGSEVKQTVVKGVVVTPVGMIIPTGAIITVRLDDVSLADAPSVTLGRTEFTPVGKSPYGYALHYDAQHLTAGHRYALHAAIRQSGKLIAISKTATMEAGAVPSDTTVTVESVSQPVPQPVAGAWAITDIGAQKVDPAAPAFMVIRADGALSGTGGCNRMMGHVVADATHFTFGPTAGTRMACPGVRMTQEDAVFKAMQAVREWRREGDRLILSDDHGVAALTLQENQGRTDAGSQTERSRKSP</sequence>
<dbReference type="RefSeq" id="WP_023978732.1">
    <property type="nucleotide sequence ID" value="NZ_CBLX010000003.1"/>
</dbReference>
<name>A0A060QB96_9PROT</name>
<keyword evidence="2" id="KW-0732">Signal</keyword>
<gene>
    <name evidence="4" type="ORF">ASAP_0105</name>
</gene>
<dbReference type="eggNOG" id="COG3126">
    <property type="taxonomic scope" value="Bacteria"/>
</dbReference>
<reference evidence="4 5" key="2">
    <citation type="journal article" date="2014" name="PLoS ONE">
        <title>Evolution of mitochondria reconstructed from the energy metabolism of living bacteria.</title>
        <authorList>
            <person name="Degli Esposti M."/>
            <person name="Chouaia B."/>
            <person name="Comandatore F."/>
            <person name="Crotti E."/>
            <person name="Sassera D."/>
            <person name="Lievens P.M."/>
            <person name="Daffonchio D."/>
            <person name="Bandi C."/>
        </authorList>
    </citation>
    <scope>NUCLEOTIDE SEQUENCE [LARGE SCALE GENOMIC DNA]</scope>
    <source>
        <strain evidence="4 5">SF2.1</strain>
    </source>
</reference>
<feature type="domain" description="DUF306" evidence="3">
    <location>
        <begin position="155"/>
        <end position="256"/>
    </location>
</feature>
<dbReference type="eggNOG" id="COG3187">
    <property type="taxonomic scope" value="Bacteria"/>
</dbReference>
<dbReference type="InterPro" id="IPR038670">
    <property type="entry name" value="HslJ-like_sf"/>
</dbReference>
<organism evidence="4 5">
    <name type="scientific">Asaia bogorensis</name>
    <dbReference type="NCBI Taxonomy" id="91915"/>
    <lineage>
        <taxon>Bacteria</taxon>
        <taxon>Pseudomonadati</taxon>
        <taxon>Pseudomonadota</taxon>
        <taxon>Alphaproteobacteria</taxon>
        <taxon>Acetobacterales</taxon>
        <taxon>Acetobacteraceae</taxon>
        <taxon>Asaia</taxon>
    </lineage>
</organism>
<evidence type="ECO:0000256" key="2">
    <source>
        <dbReference type="SAM" id="SignalP"/>
    </source>
</evidence>
<reference evidence="4 5" key="1">
    <citation type="journal article" date="2014" name="Genome Biol. Evol.">
        <title>Acetic acid bacteria genomes reveal functional traits for adaptation to life in insect guts.</title>
        <authorList>
            <person name="Chouaia B."/>
            <person name="Gaiarsa S."/>
            <person name="Crotti E."/>
            <person name="Comandatore F."/>
            <person name="Degli Esposti M."/>
            <person name="Ricci I."/>
            <person name="Alma A."/>
            <person name="Favia G."/>
            <person name="Bandi C."/>
            <person name="Daffonchio D."/>
        </authorList>
    </citation>
    <scope>NUCLEOTIDE SEQUENCE [LARGE SCALE GENOMIC DNA]</scope>
    <source>
        <strain evidence="4 5">SF2.1</strain>
    </source>
</reference>
<proteinExistence type="predicted"/>
<evidence type="ECO:0000313" key="5">
    <source>
        <dbReference type="Proteomes" id="UP000027583"/>
    </source>
</evidence>
<dbReference type="Proteomes" id="UP000027583">
    <property type="component" value="Unassembled WGS sequence"/>
</dbReference>
<evidence type="ECO:0000313" key="4">
    <source>
        <dbReference type="EMBL" id="CDG38150.1"/>
    </source>
</evidence>
<feature type="compositionally biased region" description="Polar residues" evidence="1">
    <location>
        <begin position="257"/>
        <end position="270"/>
    </location>
</feature>
<accession>A0A060QB96</accession>
<comment type="caution">
    <text evidence="4">The sequence shown here is derived from an EMBL/GenBank/DDBJ whole genome shotgun (WGS) entry which is preliminary data.</text>
</comment>
<dbReference type="Pfam" id="PF09619">
    <property type="entry name" value="YscW"/>
    <property type="match status" value="1"/>
</dbReference>
<dbReference type="EMBL" id="CBLX010000003">
    <property type="protein sequence ID" value="CDG38150.1"/>
    <property type="molecule type" value="Genomic_DNA"/>
</dbReference>
<dbReference type="InterPro" id="IPR039366">
    <property type="entry name" value="Pilotin"/>
</dbReference>
<dbReference type="Gene3D" id="2.40.128.270">
    <property type="match status" value="1"/>
</dbReference>
<dbReference type="AlphaFoldDB" id="A0A060QB96"/>
<dbReference type="InterPro" id="IPR053147">
    <property type="entry name" value="Hsp_HslJ-like"/>
</dbReference>
<feature type="region of interest" description="Disordered" evidence="1">
    <location>
        <begin position="257"/>
        <end position="277"/>
    </location>
</feature>
<evidence type="ECO:0000256" key="1">
    <source>
        <dbReference type="SAM" id="MobiDB-lite"/>
    </source>
</evidence>
<evidence type="ECO:0000259" key="3">
    <source>
        <dbReference type="Pfam" id="PF03724"/>
    </source>
</evidence>